<feature type="region of interest" description="Disordered" evidence="2">
    <location>
        <begin position="40"/>
        <end position="66"/>
    </location>
</feature>
<dbReference type="SMART" id="SM00442">
    <property type="entry name" value="FGF"/>
    <property type="match status" value="1"/>
</dbReference>
<evidence type="ECO:0000313" key="4">
    <source>
        <dbReference type="Proteomes" id="UP001266305"/>
    </source>
</evidence>
<organism evidence="3 4">
    <name type="scientific">Saguinus oedipus</name>
    <name type="common">Cotton-top tamarin</name>
    <name type="synonym">Oedipomidas oedipus</name>
    <dbReference type="NCBI Taxonomy" id="9490"/>
    <lineage>
        <taxon>Eukaryota</taxon>
        <taxon>Metazoa</taxon>
        <taxon>Chordata</taxon>
        <taxon>Craniata</taxon>
        <taxon>Vertebrata</taxon>
        <taxon>Euteleostomi</taxon>
        <taxon>Mammalia</taxon>
        <taxon>Eutheria</taxon>
        <taxon>Euarchontoglires</taxon>
        <taxon>Primates</taxon>
        <taxon>Haplorrhini</taxon>
        <taxon>Platyrrhini</taxon>
        <taxon>Cebidae</taxon>
        <taxon>Callitrichinae</taxon>
        <taxon>Saguinus</taxon>
    </lineage>
</organism>
<accession>A0ABQ9UU19</accession>
<comment type="similarity">
    <text evidence="1">Belongs to the heparin-binding growth factors family.</text>
</comment>
<dbReference type="Proteomes" id="UP001266305">
    <property type="component" value="Unassembled WGS sequence"/>
</dbReference>
<protein>
    <submittedName>
        <fullName evidence="3">Uncharacterized protein</fullName>
    </submittedName>
</protein>
<evidence type="ECO:0000256" key="2">
    <source>
        <dbReference type="SAM" id="MobiDB-lite"/>
    </source>
</evidence>
<keyword evidence="4" id="KW-1185">Reference proteome</keyword>
<dbReference type="InterPro" id="IPR002209">
    <property type="entry name" value="Fibroblast_GF_fam"/>
</dbReference>
<dbReference type="Gene3D" id="2.80.10.50">
    <property type="match status" value="2"/>
</dbReference>
<evidence type="ECO:0000313" key="3">
    <source>
        <dbReference type="EMBL" id="KAK2099968.1"/>
    </source>
</evidence>
<sequence length="239" mass="25756">MHYGWGDPIRLRHLYTSGPHGLSSCFLRIRTDGVVDCARGQSAHTRDTGERHKRVDRPHPLGAGPTGPGCSFSLSLRPGLLEIKAVALRTVAIKGVHSVRYLCMGADGRLQGLDAPGQGTDHFTFHPRTAFPPPGLTCPVNAFWWGAGWGLAGKAQCVSAGALMAGNKGWEFKGTNRRPSRGPARRGGCASHAALGSLVEQGPGRAWLPLPGPPTPERIQRRGRLRPNQLLCEPWDKAF</sequence>
<proteinExistence type="inferred from homology"/>
<reference evidence="3 4" key="1">
    <citation type="submission" date="2023-05" db="EMBL/GenBank/DDBJ databases">
        <title>B98-5 Cell Line De Novo Hybrid Assembly: An Optical Mapping Approach.</title>
        <authorList>
            <person name="Kananen K."/>
            <person name="Auerbach J.A."/>
            <person name="Kautto E."/>
            <person name="Blachly J.S."/>
        </authorList>
    </citation>
    <scope>NUCLEOTIDE SEQUENCE [LARGE SCALE GENOMIC DNA]</scope>
    <source>
        <strain evidence="3">B95-8</strain>
        <tissue evidence="3">Cell line</tissue>
    </source>
</reference>
<gene>
    <name evidence="3" type="ORF">P7K49_021316</name>
</gene>
<evidence type="ECO:0000256" key="1">
    <source>
        <dbReference type="ARBA" id="ARBA00007936"/>
    </source>
</evidence>
<dbReference type="EMBL" id="JASSZA010000010">
    <property type="protein sequence ID" value="KAK2099968.1"/>
    <property type="molecule type" value="Genomic_DNA"/>
</dbReference>
<dbReference type="SUPFAM" id="SSF50353">
    <property type="entry name" value="Cytokine"/>
    <property type="match status" value="1"/>
</dbReference>
<dbReference type="Pfam" id="PF00167">
    <property type="entry name" value="FGF"/>
    <property type="match status" value="1"/>
</dbReference>
<name>A0ABQ9UU19_SAGOE</name>
<comment type="caution">
    <text evidence="3">The sequence shown here is derived from an EMBL/GenBank/DDBJ whole genome shotgun (WGS) entry which is preliminary data.</text>
</comment>
<dbReference type="InterPro" id="IPR008996">
    <property type="entry name" value="IL1/FGF"/>
</dbReference>